<evidence type="ECO:0000256" key="1">
    <source>
        <dbReference type="SAM" id="MobiDB-lite"/>
    </source>
</evidence>
<keyword evidence="2" id="KW-0812">Transmembrane</keyword>
<dbReference type="EMBL" id="HBIU01034465">
    <property type="protein sequence ID" value="CAE0637091.1"/>
    <property type="molecule type" value="Transcribed_RNA"/>
</dbReference>
<evidence type="ECO:0000313" key="3">
    <source>
        <dbReference type="EMBL" id="CAE0637091.1"/>
    </source>
</evidence>
<accession>A0A7S3XZV3</accession>
<protein>
    <submittedName>
        <fullName evidence="3">Uncharacterized protein</fullName>
    </submittedName>
</protein>
<evidence type="ECO:0000256" key="2">
    <source>
        <dbReference type="SAM" id="Phobius"/>
    </source>
</evidence>
<feature type="transmembrane region" description="Helical" evidence="2">
    <location>
        <begin position="99"/>
        <end position="121"/>
    </location>
</feature>
<gene>
    <name evidence="3" type="ORF">HAKA00212_LOCUS15865</name>
</gene>
<feature type="region of interest" description="Disordered" evidence="1">
    <location>
        <begin position="1"/>
        <end position="22"/>
    </location>
</feature>
<feature type="transmembrane region" description="Helical" evidence="2">
    <location>
        <begin position="55"/>
        <end position="78"/>
    </location>
</feature>
<feature type="transmembrane region" description="Helical" evidence="2">
    <location>
        <begin position="207"/>
        <end position="231"/>
    </location>
</feature>
<sequence>MTATCGDGSSSTVVGPNHSSGCPSRSLCYEDVDSGVPGCLCNRVHLFFGEDCNRVHLLAFFTTFFYTLHALYVLYSLVYTNFKLCRPRQMSTVNRTFELQDFVCCSLMTFVMAIWTCMYTFDLYRLFAANLDDRWWESKGAVILTSVALFLATLHITVVAQIFLKTLVSVLFVRQTGSKFWQLVISTHQRVSVIAFGSALWYGIAQFYAIVFFVWVLTMAITILIMTWAAVKTTQFLEASDIEIMQLSAVVDHKSLFSFISSFRTWVALSAISALCLTVTDSLTNITPVVPHLIHGVTLASLNQLGLCVADYFLLPGKRKVRPLAALARSAVRAMANGRSYFFSPNQQIAPGLHSSGQF</sequence>
<proteinExistence type="predicted"/>
<reference evidence="3" key="1">
    <citation type="submission" date="2021-01" db="EMBL/GenBank/DDBJ databases">
        <authorList>
            <person name="Corre E."/>
            <person name="Pelletier E."/>
            <person name="Niang G."/>
            <person name="Scheremetjew M."/>
            <person name="Finn R."/>
            <person name="Kale V."/>
            <person name="Holt S."/>
            <person name="Cochrane G."/>
            <person name="Meng A."/>
            <person name="Brown T."/>
            <person name="Cohen L."/>
        </authorList>
    </citation>
    <scope>NUCLEOTIDE SEQUENCE</scope>
    <source>
        <strain evidence="3">CCMP3107</strain>
    </source>
</reference>
<organism evidence="3">
    <name type="scientific">Heterosigma akashiwo</name>
    <name type="common">Chromophytic alga</name>
    <name type="synonym">Heterosigma carterae</name>
    <dbReference type="NCBI Taxonomy" id="2829"/>
    <lineage>
        <taxon>Eukaryota</taxon>
        <taxon>Sar</taxon>
        <taxon>Stramenopiles</taxon>
        <taxon>Ochrophyta</taxon>
        <taxon>Raphidophyceae</taxon>
        <taxon>Chattonellales</taxon>
        <taxon>Chattonellaceae</taxon>
        <taxon>Heterosigma</taxon>
    </lineage>
</organism>
<feature type="transmembrane region" description="Helical" evidence="2">
    <location>
        <begin position="141"/>
        <end position="168"/>
    </location>
</feature>
<keyword evidence="2" id="KW-0472">Membrane</keyword>
<keyword evidence="2" id="KW-1133">Transmembrane helix</keyword>
<feature type="transmembrane region" description="Helical" evidence="2">
    <location>
        <begin position="180"/>
        <end position="201"/>
    </location>
</feature>
<dbReference type="AlphaFoldDB" id="A0A7S3XZV3"/>
<name>A0A7S3XZV3_HETAK</name>